<evidence type="ECO:0000313" key="3">
    <source>
        <dbReference type="Proteomes" id="UP001296104"/>
    </source>
</evidence>
<feature type="region of interest" description="Disordered" evidence="1">
    <location>
        <begin position="1"/>
        <end position="137"/>
    </location>
</feature>
<evidence type="ECO:0000313" key="2">
    <source>
        <dbReference type="EMBL" id="CAK4026721.1"/>
    </source>
</evidence>
<dbReference type="EMBL" id="CAVMBE010000031">
    <property type="protein sequence ID" value="CAK4026721.1"/>
    <property type="molecule type" value="Genomic_DNA"/>
</dbReference>
<name>A0AAI9EBD5_9PEZI</name>
<dbReference type="Proteomes" id="UP001296104">
    <property type="component" value="Unassembled WGS sequence"/>
</dbReference>
<accession>A0AAI9EBD5</accession>
<feature type="compositionally biased region" description="Basic and acidic residues" evidence="1">
    <location>
        <begin position="341"/>
        <end position="354"/>
    </location>
</feature>
<comment type="caution">
    <text evidence="2">The sequence shown here is derived from an EMBL/GenBank/DDBJ whole genome shotgun (WGS) entry which is preliminary data.</text>
</comment>
<proteinExistence type="predicted"/>
<reference evidence="2" key="1">
    <citation type="submission" date="2023-11" db="EMBL/GenBank/DDBJ databases">
        <authorList>
            <person name="Alioto T."/>
            <person name="Alioto T."/>
            <person name="Gomez Garrido J."/>
        </authorList>
    </citation>
    <scope>NUCLEOTIDE SEQUENCE</scope>
</reference>
<evidence type="ECO:0000256" key="1">
    <source>
        <dbReference type="SAM" id="MobiDB-lite"/>
    </source>
</evidence>
<feature type="compositionally biased region" description="Low complexity" evidence="1">
    <location>
        <begin position="44"/>
        <end position="58"/>
    </location>
</feature>
<feature type="region of interest" description="Disordered" evidence="1">
    <location>
        <begin position="372"/>
        <end position="425"/>
    </location>
</feature>
<feature type="compositionally biased region" description="Basic and acidic residues" evidence="1">
    <location>
        <begin position="1"/>
        <end position="19"/>
    </location>
</feature>
<protein>
    <submittedName>
        <fullName evidence="2">Uncharacterized protein</fullName>
    </submittedName>
</protein>
<feature type="compositionally biased region" description="Polar residues" evidence="1">
    <location>
        <begin position="20"/>
        <end position="29"/>
    </location>
</feature>
<feature type="region of interest" description="Disordered" evidence="1">
    <location>
        <begin position="152"/>
        <end position="240"/>
    </location>
</feature>
<sequence length="452" mass="45746">MGLIDKIENKLSGSHKEEPSANTSNTNTKHSGEYGSGYGQDMGRTSNVTDSSTRSSSNPLQHPIGSASGGSGITGGTMKDGVPYASGGHEGGHGYGHGTGSSNIASTTDQLRDTHLGGSSQYEHNVPRQPYDPYSAKGQQIAANAADTRFAGADTRNAGTGPGVGYGASQNRAQAGDLGSRAAYSGFDSQNATDDVQRSPHGGVTNQVAGLKTGPHSQLENREAVPTAGGQKLGAGEGHHYGTDAGVAGAGGLGAYEAAKYQSHGGPASKTVGPHESNVANIMDPRVQPDRENLQHMDGKEYGGGSPSHQTTTTTQHHPTTTTSTTTGAPYGQNFSYKNRGTTEQDPKDHHYGRDAALAGGAGAGVLGAGAAAHHHQGTGQHGAEHGTLKRNTQPSTATGGGVGATPFNAGGPANQPTSGAARAKGMGGAYEAGYEAGYRDALEAVRSGQTH</sequence>
<feature type="compositionally biased region" description="Low complexity" evidence="1">
    <location>
        <begin position="307"/>
        <end position="327"/>
    </location>
</feature>
<organism evidence="2 3">
    <name type="scientific">Lecanosticta acicola</name>
    <dbReference type="NCBI Taxonomy" id="111012"/>
    <lineage>
        <taxon>Eukaryota</taxon>
        <taxon>Fungi</taxon>
        <taxon>Dikarya</taxon>
        <taxon>Ascomycota</taxon>
        <taxon>Pezizomycotina</taxon>
        <taxon>Dothideomycetes</taxon>
        <taxon>Dothideomycetidae</taxon>
        <taxon>Mycosphaerellales</taxon>
        <taxon>Mycosphaerellaceae</taxon>
        <taxon>Lecanosticta</taxon>
    </lineage>
</organism>
<dbReference type="AlphaFoldDB" id="A0AAI9EBD5"/>
<gene>
    <name evidence="2" type="ORF">LECACI_7A005033</name>
</gene>
<feature type="region of interest" description="Disordered" evidence="1">
    <location>
        <begin position="295"/>
        <end position="356"/>
    </location>
</feature>
<keyword evidence="3" id="KW-1185">Reference proteome</keyword>